<keyword evidence="11" id="KW-1185">Reference proteome</keyword>
<dbReference type="Gene3D" id="3.40.50.1240">
    <property type="entry name" value="Phosphoglycerate mutase-like"/>
    <property type="match status" value="1"/>
</dbReference>
<evidence type="ECO:0000256" key="3">
    <source>
        <dbReference type="ARBA" id="ARBA00012646"/>
    </source>
</evidence>
<keyword evidence="8" id="KW-0812">Transmembrane</keyword>
<dbReference type="EMBL" id="MTYJ01000072">
    <property type="protein sequence ID" value="OQV16637.1"/>
    <property type="molecule type" value="Genomic_DNA"/>
</dbReference>
<dbReference type="GO" id="GO:0003993">
    <property type="term" value="F:acid phosphatase activity"/>
    <property type="evidence" value="ECO:0007669"/>
    <property type="project" value="UniProtKB-EC"/>
</dbReference>
<dbReference type="Proteomes" id="UP000192578">
    <property type="component" value="Unassembled WGS sequence"/>
</dbReference>
<dbReference type="Pfam" id="PF00328">
    <property type="entry name" value="His_Phos_2"/>
    <property type="match status" value="1"/>
</dbReference>
<dbReference type="PANTHER" id="PTHR11567">
    <property type="entry name" value="ACID PHOSPHATASE-RELATED"/>
    <property type="match status" value="1"/>
</dbReference>
<feature type="signal peptide" evidence="9">
    <location>
        <begin position="1"/>
        <end position="24"/>
    </location>
</feature>
<dbReference type="SUPFAM" id="SSF53254">
    <property type="entry name" value="Phosphoglycerate mutase-like"/>
    <property type="match status" value="1"/>
</dbReference>
<keyword evidence="8" id="KW-1133">Transmembrane helix</keyword>
<dbReference type="PANTHER" id="PTHR11567:SF211">
    <property type="entry name" value="PROSTATIC ACID PHOSPHATASE"/>
    <property type="match status" value="1"/>
</dbReference>
<name>A0A1W0WN98_HYPEX</name>
<comment type="catalytic activity">
    <reaction evidence="1">
        <text>a phosphate monoester + H2O = an alcohol + phosphate</text>
        <dbReference type="Rhea" id="RHEA:15017"/>
        <dbReference type="ChEBI" id="CHEBI:15377"/>
        <dbReference type="ChEBI" id="CHEBI:30879"/>
        <dbReference type="ChEBI" id="CHEBI:43474"/>
        <dbReference type="ChEBI" id="CHEBI:67140"/>
        <dbReference type="EC" id="3.1.3.2"/>
    </reaction>
</comment>
<feature type="chain" id="PRO_5012031757" description="acid phosphatase" evidence="9">
    <location>
        <begin position="25"/>
        <end position="481"/>
    </location>
</feature>
<dbReference type="CDD" id="cd07061">
    <property type="entry name" value="HP_HAP_like"/>
    <property type="match status" value="1"/>
</dbReference>
<keyword evidence="6" id="KW-1015">Disulfide bond</keyword>
<dbReference type="EC" id="3.1.3.2" evidence="3"/>
<accession>A0A1W0WN98</accession>
<protein>
    <recommendedName>
        <fullName evidence="3">acid phosphatase</fullName>
        <ecNumber evidence="3">3.1.3.2</ecNumber>
    </recommendedName>
</protein>
<comment type="similarity">
    <text evidence="2">Belongs to the histidine acid phosphatase family.</text>
</comment>
<evidence type="ECO:0000256" key="6">
    <source>
        <dbReference type="ARBA" id="ARBA00023157"/>
    </source>
</evidence>
<evidence type="ECO:0000256" key="2">
    <source>
        <dbReference type="ARBA" id="ARBA00005375"/>
    </source>
</evidence>
<evidence type="ECO:0000256" key="1">
    <source>
        <dbReference type="ARBA" id="ARBA00000032"/>
    </source>
</evidence>
<evidence type="ECO:0000256" key="9">
    <source>
        <dbReference type="SAM" id="SignalP"/>
    </source>
</evidence>
<evidence type="ECO:0000256" key="8">
    <source>
        <dbReference type="SAM" id="Phobius"/>
    </source>
</evidence>
<dbReference type="AlphaFoldDB" id="A0A1W0WN98"/>
<dbReference type="InterPro" id="IPR050645">
    <property type="entry name" value="Histidine_acid_phosphatase"/>
</dbReference>
<gene>
    <name evidence="10" type="ORF">BV898_09305</name>
</gene>
<reference evidence="11" key="1">
    <citation type="submission" date="2017-01" db="EMBL/GenBank/DDBJ databases">
        <title>Comparative genomics of anhydrobiosis in the tardigrade Hypsibius dujardini.</title>
        <authorList>
            <person name="Yoshida Y."/>
            <person name="Koutsovoulos G."/>
            <person name="Laetsch D."/>
            <person name="Stevens L."/>
            <person name="Kumar S."/>
            <person name="Horikawa D."/>
            <person name="Ishino K."/>
            <person name="Komine S."/>
            <person name="Tomita M."/>
            <person name="Blaxter M."/>
            <person name="Arakawa K."/>
        </authorList>
    </citation>
    <scope>NUCLEOTIDE SEQUENCE [LARGE SCALE GENOMIC DNA]</scope>
    <source>
        <strain evidence="11">Z151</strain>
    </source>
</reference>
<evidence type="ECO:0000256" key="5">
    <source>
        <dbReference type="ARBA" id="ARBA00022801"/>
    </source>
</evidence>
<feature type="transmembrane region" description="Helical" evidence="8">
    <location>
        <begin position="430"/>
        <end position="451"/>
    </location>
</feature>
<evidence type="ECO:0000313" key="10">
    <source>
        <dbReference type="EMBL" id="OQV16637.1"/>
    </source>
</evidence>
<keyword evidence="5" id="KW-0378">Hydrolase</keyword>
<evidence type="ECO:0000256" key="7">
    <source>
        <dbReference type="ARBA" id="ARBA00023180"/>
    </source>
</evidence>
<sequence>MEWRVVVKFVAVSALFFGMERVEAAESSTLSNISDTSTVQMVVVVHRHGDRYSLKVDRSSSSRAEIERKGQLTELGVLQLFHQGQFLRNRYPRIDDGEIMPSKRIMAMSSEVDRTMNSAQALLAGLLPPQGTNRTWNNTLGGLWAPFPVHNVLFDSDSIIRVQADACPEYDKIRKGINELPIARELRAREQLFIEFVRPHVLKYSERAGEKRDISEKFFEACEVIHDAIYYIRRQSPEKGGRPWPAAMDEWMNSTLAAKFEFIADIRMHIMAGGNGDFTTTKFRTGNLLRDAFHRMNKSLTENGQDKSRTTMAIYSGHDENVAAMRAAFGDFNFDINSPTVYGVPHFGALVIMELHYNDTIRVLWKNASTPPEEPYELKAIIHPKCPMAFCPRNRLRAVLHDVIVSSDEEWANMCGLGVPSITTGPLEPAVVAAIVLAIMFIPACVLAYIVGKRGGCRKASGENLPLLQDRRSNAKRRGAP</sequence>
<organism evidence="10 11">
    <name type="scientific">Hypsibius exemplaris</name>
    <name type="common">Freshwater tardigrade</name>
    <dbReference type="NCBI Taxonomy" id="2072580"/>
    <lineage>
        <taxon>Eukaryota</taxon>
        <taxon>Metazoa</taxon>
        <taxon>Ecdysozoa</taxon>
        <taxon>Tardigrada</taxon>
        <taxon>Eutardigrada</taxon>
        <taxon>Parachela</taxon>
        <taxon>Hypsibioidea</taxon>
        <taxon>Hypsibiidae</taxon>
        <taxon>Hypsibius</taxon>
    </lineage>
</organism>
<dbReference type="OrthoDB" id="10257284at2759"/>
<keyword evidence="8" id="KW-0472">Membrane</keyword>
<dbReference type="InterPro" id="IPR029033">
    <property type="entry name" value="His_PPase_superfam"/>
</dbReference>
<keyword evidence="7" id="KW-0325">Glycoprotein</keyword>
<evidence type="ECO:0000313" key="11">
    <source>
        <dbReference type="Proteomes" id="UP000192578"/>
    </source>
</evidence>
<dbReference type="InterPro" id="IPR000560">
    <property type="entry name" value="His_Pase_clade-2"/>
</dbReference>
<keyword evidence="4 9" id="KW-0732">Signal</keyword>
<proteinExistence type="inferred from homology"/>
<evidence type="ECO:0000256" key="4">
    <source>
        <dbReference type="ARBA" id="ARBA00022729"/>
    </source>
</evidence>
<comment type="caution">
    <text evidence="10">The sequence shown here is derived from an EMBL/GenBank/DDBJ whole genome shotgun (WGS) entry which is preliminary data.</text>
</comment>